<dbReference type="PANTHER" id="PTHR13887">
    <property type="entry name" value="GLUTATHIONE S-TRANSFERASE KAPPA"/>
    <property type="match status" value="1"/>
</dbReference>
<dbReference type="CDD" id="cd03024">
    <property type="entry name" value="DsbA_FrnE"/>
    <property type="match status" value="1"/>
</dbReference>
<name>A0AAD7XIJ2_9STRA</name>
<dbReference type="GO" id="GO:0016491">
    <property type="term" value="F:oxidoreductase activity"/>
    <property type="evidence" value="ECO:0007669"/>
    <property type="project" value="InterPro"/>
</dbReference>
<organism evidence="2 3">
    <name type="scientific">Chrysophaeum taylorii</name>
    <dbReference type="NCBI Taxonomy" id="2483200"/>
    <lineage>
        <taxon>Eukaryota</taxon>
        <taxon>Sar</taxon>
        <taxon>Stramenopiles</taxon>
        <taxon>Ochrophyta</taxon>
        <taxon>Pelagophyceae</taxon>
        <taxon>Pelagomonadales</taxon>
        <taxon>Pelagomonadaceae</taxon>
        <taxon>Chrysophaeum</taxon>
    </lineage>
</organism>
<dbReference type="InterPro" id="IPR001853">
    <property type="entry name" value="DSBA-like_thioredoxin_dom"/>
</dbReference>
<dbReference type="AlphaFoldDB" id="A0AAD7XIJ2"/>
<evidence type="ECO:0000313" key="3">
    <source>
        <dbReference type="Proteomes" id="UP001230188"/>
    </source>
</evidence>
<dbReference type="Proteomes" id="UP001230188">
    <property type="component" value="Unassembled WGS sequence"/>
</dbReference>
<accession>A0AAD7XIJ2</accession>
<dbReference type="SUPFAM" id="SSF52833">
    <property type="entry name" value="Thioredoxin-like"/>
    <property type="match status" value="1"/>
</dbReference>
<evidence type="ECO:0000313" key="2">
    <source>
        <dbReference type="EMBL" id="KAJ8599444.1"/>
    </source>
</evidence>
<reference evidence="2" key="1">
    <citation type="submission" date="2023-01" db="EMBL/GenBank/DDBJ databases">
        <title>Metagenome sequencing of chrysophaentin producing Chrysophaeum taylorii.</title>
        <authorList>
            <person name="Davison J."/>
            <person name="Bewley C."/>
        </authorList>
    </citation>
    <scope>NUCLEOTIDE SEQUENCE</scope>
    <source>
        <strain evidence="2">NIES-1699</strain>
    </source>
</reference>
<dbReference type="EMBL" id="JAQMWT010000563">
    <property type="protein sequence ID" value="KAJ8599444.1"/>
    <property type="molecule type" value="Genomic_DNA"/>
</dbReference>
<sequence length="194" mass="21674">MKAGSKSLNKICIDVVSDTADVEVRWRPFFLNPSAPEEGIEKRRYYEEKFGRSRLAAIEPRLREAFRSVGLPFSLGGLTGSTMDSHRLIAWAEDVSLDAQNKLVDELFRNYFGEEKFINDPEVLVAAATKAGLDETAAKNLVADKTKYRDRVVALYDRYATGVQGVPHFIIGDEAISGAQPPEVFVEILKKYQG</sequence>
<evidence type="ECO:0000259" key="1">
    <source>
        <dbReference type="Pfam" id="PF01323"/>
    </source>
</evidence>
<dbReference type="Gene3D" id="3.40.30.10">
    <property type="entry name" value="Glutaredoxin"/>
    <property type="match status" value="1"/>
</dbReference>
<dbReference type="Pfam" id="PF01323">
    <property type="entry name" value="DSBA"/>
    <property type="match status" value="1"/>
</dbReference>
<keyword evidence="3" id="KW-1185">Reference proteome</keyword>
<gene>
    <name evidence="2" type="ORF">CTAYLR_008027</name>
</gene>
<dbReference type="PANTHER" id="PTHR13887:SF41">
    <property type="entry name" value="THIOREDOXIN SUPERFAMILY PROTEIN"/>
    <property type="match status" value="1"/>
</dbReference>
<proteinExistence type="predicted"/>
<feature type="domain" description="DSBA-like thioredoxin" evidence="1">
    <location>
        <begin position="17"/>
        <end position="189"/>
    </location>
</feature>
<comment type="caution">
    <text evidence="2">The sequence shown here is derived from an EMBL/GenBank/DDBJ whole genome shotgun (WGS) entry which is preliminary data.</text>
</comment>
<protein>
    <recommendedName>
        <fullName evidence="1">DSBA-like thioredoxin domain-containing protein</fullName>
    </recommendedName>
</protein>
<dbReference type="InterPro" id="IPR036249">
    <property type="entry name" value="Thioredoxin-like_sf"/>
</dbReference>